<name>A0A1Y1XXP6_9FUNG</name>
<evidence type="ECO:0000256" key="2">
    <source>
        <dbReference type="ARBA" id="ARBA00004127"/>
    </source>
</evidence>
<evidence type="ECO:0000256" key="7">
    <source>
        <dbReference type="PROSITE-ProRule" id="PRU00108"/>
    </source>
</evidence>
<accession>A0A1Y1XXP6</accession>
<evidence type="ECO:0000256" key="8">
    <source>
        <dbReference type="RuleBase" id="RU000682"/>
    </source>
</evidence>
<keyword evidence="11" id="KW-1185">Reference proteome</keyword>
<dbReference type="STRING" id="1314790.A0A1Y1XXP6"/>
<dbReference type="FunFam" id="1.10.10.60:FF:000020">
    <property type="entry name" value="Ceramide synthase 5"/>
    <property type="match status" value="1"/>
</dbReference>
<dbReference type="SUPFAM" id="SSF46689">
    <property type="entry name" value="Homeodomain-like"/>
    <property type="match status" value="1"/>
</dbReference>
<dbReference type="EMBL" id="MCFE01000376">
    <property type="protein sequence ID" value="ORX90523.1"/>
    <property type="molecule type" value="Genomic_DNA"/>
</dbReference>
<dbReference type="GO" id="GO:0005634">
    <property type="term" value="C:nucleus"/>
    <property type="evidence" value="ECO:0007669"/>
    <property type="project" value="UniProtKB-SubCell"/>
</dbReference>
<dbReference type="AlphaFoldDB" id="A0A1Y1XXP6"/>
<dbReference type="CDD" id="cd00086">
    <property type="entry name" value="homeodomain"/>
    <property type="match status" value="1"/>
</dbReference>
<dbReference type="GO" id="GO:0000981">
    <property type="term" value="F:DNA-binding transcription factor activity, RNA polymerase II-specific"/>
    <property type="evidence" value="ECO:0007669"/>
    <property type="project" value="InterPro"/>
</dbReference>
<dbReference type="GO" id="GO:0005789">
    <property type="term" value="C:endoplasmic reticulum membrane"/>
    <property type="evidence" value="ECO:0007669"/>
    <property type="project" value="UniProtKB-SubCell"/>
</dbReference>
<dbReference type="OrthoDB" id="6159439at2759"/>
<dbReference type="Pfam" id="PF00046">
    <property type="entry name" value="Homeodomain"/>
    <property type="match status" value="1"/>
</dbReference>
<comment type="caution">
    <text evidence="10">The sequence shown here is derived from an EMBL/GenBank/DDBJ whole genome shotgun (WGS) entry which is preliminary data.</text>
</comment>
<dbReference type="PANTHER" id="PTHR24324">
    <property type="entry name" value="HOMEOBOX PROTEIN HHEX"/>
    <property type="match status" value="1"/>
</dbReference>
<comment type="subcellular location">
    <subcellularLocation>
        <location evidence="2">Endomembrane system</location>
        <topology evidence="2">Multi-pass membrane protein</topology>
    </subcellularLocation>
    <subcellularLocation>
        <location evidence="3">Endoplasmic reticulum membrane</location>
    </subcellularLocation>
    <subcellularLocation>
        <location evidence="1 7 8">Nucleus</location>
    </subcellularLocation>
</comment>
<evidence type="ECO:0000256" key="6">
    <source>
        <dbReference type="ARBA" id="ARBA00023242"/>
    </source>
</evidence>
<evidence type="ECO:0000256" key="4">
    <source>
        <dbReference type="ARBA" id="ARBA00023125"/>
    </source>
</evidence>
<organism evidence="10 11">
    <name type="scientific">Basidiobolus meristosporus CBS 931.73</name>
    <dbReference type="NCBI Taxonomy" id="1314790"/>
    <lineage>
        <taxon>Eukaryota</taxon>
        <taxon>Fungi</taxon>
        <taxon>Fungi incertae sedis</taxon>
        <taxon>Zoopagomycota</taxon>
        <taxon>Entomophthoromycotina</taxon>
        <taxon>Basidiobolomycetes</taxon>
        <taxon>Basidiobolales</taxon>
        <taxon>Basidiobolaceae</taxon>
        <taxon>Basidiobolus</taxon>
    </lineage>
</organism>
<dbReference type="GO" id="GO:0030154">
    <property type="term" value="P:cell differentiation"/>
    <property type="evidence" value="ECO:0007669"/>
    <property type="project" value="TreeGrafter"/>
</dbReference>
<evidence type="ECO:0000256" key="5">
    <source>
        <dbReference type="ARBA" id="ARBA00023155"/>
    </source>
</evidence>
<proteinExistence type="predicted"/>
<gene>
    <name evidence="10" type="ORF">K493DRAFT_152065</name>
</gene>
<dbReference type="GO" id="GO:0000978">
    <property type="term" value="F:RNA polymerase II cis-regulatory region sequence-specific DNA binding"/>
    <property type="evidence" value="ECO:0007669"/>
    <property type="project" value="TreeGrafter"/>
</dbReference>
<keyword evidence="4 7" id="KW-0238">DNA-binding</keyword>
<dbReference type="InterPro" id="IPR009057">
    <property type="entry name" value="Homeodomain-like_sf"/>
</dbReference>
<dbReference type="PROSITE" id="PS00027">
    <property type="entry name" value="HOMEOBOX_1"/>
    <property type="match status" value="1"/>
</dbReference>
<dbReference type="InterPro" id="IPR017970">
    <property type="entry name" value="Homeobox_CS"/>
</dbReference>
<keyword evidence="6 7" id="KW-0539">Nucleus</keyword>
<dbReference type="PROSITE" id="PS50071">
    <property type="entry name" value="HOMEOBOX_2"/>
    <property type="match status" value="1"/>
</dbReference>
<protein>
    <submittedName>
        <fullName evidence="10">Homeodomain-like protein</fullName>
    </submittedName>
</protein>
<dbReference type="Gene3D" id="1.10.10.60">
    <property type="entry name" value="Homeodomain-like"/>
    <property type="match status" value="1"/>
</dbReference>
<dbReference type="InterPro" id="IPR001356">
    <property type="entry name" value="HD"/>
</dbReference>
<sequence>KTRRRTNKQEQAILESSFKINQRPDIATRESLAKELGMSTRAIQIWFQNKRQTLKK</sequence>
<dbReference type="InParanoid" id="A0A1Y1XXP6"/>
<evidence type="ECO:0000313" key="10">
    <source>
        <dbReference type="EMBL" id="ORX90523.1"/>
    </source>
</evidence>
<feature type="non-terminal residue" evidence="10">
    <location>
        <position position="56"/>
    </location>
</feature>
<dbReference type="InterPro" id="IPR051000">
    <property type="entry name" value="Homeobox_DNA-bind_prot"/>
</dbReference>
<dbReference type="Proteomes" id="UP000193498">
    <property type="component" value="Unassembled WGS sequence"/>
</dbReference>
<reference evidence="10 11" key="1">
    <citation type="submission" date="2016-07" db="EMBL/GenBank/DDBJ databases">
        <title>Pervasive Adenine N6-methylation of Active Genes in Fungi.</title>
        <authorList>
            <consortium name="DOE Joint Genome Institute"/>
            <person name="Mondo S.J."/>
            <person name="Dannebaum R.O."/>
            <person name="Kuo R.C."/>
            <person name="Labutti K."/>
            <person name="Haridas S."/>
            <person name="Kuo A."/>
            <person name="Salamov A."/>
            <person name="Ahrendt S.R."/>
            <person name="Lipzen A."/>
            <person name="Sullivan W."/>
            <person name="Andreopoulos W.B."/>
            <person name="Clum A."/>
            <person name="Lindquist E."/>
            <person name="Daum C."/>
            <person name="Ramamoorthy G.K."/>
            <person name="Gryganskyi A."/>
            <person name="Culley D."/>
            <person name="Magnuson J.K."/>
            <person name="James T.Y."/>
            <person name="O'Malley M.A."/>
            <person name="Stajich J.E."/>
            <person name="Spatafora J.W."/>
            <person name="Visel A."/>
            <person name="Grigoriev I.V."/>
        </authorList>
    </citation>
    <scope>NUCLEOTIDE SEQUENCE [LARGE SCALE GENOMIC DNA]</scope>
    <source>
        <strain evidence="10 11">CBS 931.73</strain>
    </source>
</reference>
<dbReference type="PANTHER" id="PTHR24324:SF5">
    <property type="entry name" value="HEMATOPOIETICALLY-EXPRESSED HOMEOBOX PROTEIN HHEX"/>
    <property type="match status" value="1"/>
</dbReference>
<keyword evidence="5 7" id="KW-0371">Homeobox</keyword>
<dbReference type="SMART" id="SM00389">
    <property type="entry name" value="HOX"/>
    <property type="match status" value="1"/>
</dbReference>
<feature type="domain" description="Homeobox" evidence="9">
    <location>
        <begin position="1"/>
        <end position="56"/>
    </location>
</feature>
<evidence type="ECO:0000256" key="3">
    <source>
        <dbReference type="ARBA" id="ARBA00004586"/>
    </source>
</evidence>
<evidence type="ECO:0000256" key="1">
    <source>
        <dbReference type="ARBA" id="ARBA00004123"/>
    </source>
</evidence>
<evidence type="ECO:0000259" key="9">
    <source>
        <dbReference type="PROSITE" id="PS50071"/>
    </source>
</evidence>
<feature type="non-terminal residue" evidence="10">
    <location>
        <position position="1"/>
    </location>
</feature>
<evidence type="ECO:0000313" key="11">
    <source>
        <dbReference type="Proteomes" id="UP000193498"/>
    </source>
</evidence>